<dbReference type="InterPro" id="IPR023346">
    <property type="entry name" value="Lysozyme-like_dom_sf"/>
</dbReference>
<accession>A0ABP8QCS9</accession>
<sequence>MGLFRPLSLLSLGLALSLSVTAAPIRPEDFSRLQALSQELKIPVSQLQLGLVKAQFRQPVLDAIQRPWEAKPWSQYRPIFLTPERISAGAVFWQQHAELLARAEAQLQVPAQVIVAILGVETYFGTRMGDHPVLDALYTLGFHYPPRGAFFSKEFAQYVRLAAEQGWEMSEPKGSYAGAMGMGQFIPSSYLHYAIDFDGDGHRDLFHNPADAIGSVANYFHEHNWQLGTPVAHPVKVADESRVQALLSDKLEITTDWQQLQAAGVTSDAPLAAETPVKLIRLEGAEGTEYWAVEHNFYVITRYNRSPLYAMAVYQLSQAIAQEYHAR</sequence>
<dbReference type="Pfam" id="PF13406">
    <property type="entry name" value="SLT_2"/>
    <property type="match status" value="1"/>
</dbReference>
<reference evidence="4" key="1">
    <citation type="journal article" date="2019" name="Int. J. Syst. Evol. Microbiol.">
        <title>The Global Catalogue of Microorganisms (GCM) 10K type strain sequencing project: providing services to taxonomists for standard genome sequencing and annotation.</title>
        <authorList>
            <consortium name="The Broad Institute Genomics Platform"/>
            <consortium name="The Broad Institute Genome Sequencing Center for Infectious Disease"/>
            <person name="Wu L."/>
            <person name="Ma J."/>
        </authorList>
    </citation>
    <scope>NUCLEOTIDE SEQUENCE [LARGE SCALE GENOMIC DNA]</scope>
    <source>
        <strain evidence="4">JCM 32226</strain>
    </source>
</reference>
<keyword evidence="1" id="KW-0732">Signal</keyword>
<evidence type="ECO:0000259" key="2">
    <source>
        <dbReference type="Pfam" id="PF13406"/>
    </source>
</evidence>
<dbReference type="EMBL" id="BAABFC010000014">
    <property type="protein sequence ID" value="GAA4500480.1"/>
    <property type="molecule type" value="Genomic_DNA"/>
</dbReference>
<dbReference type="PANTHER" id="PTHR30163">
    <property type="entry name" value="MEMBRANE-BOUND LYTIC MUREIN TRANSGLYCOSYLASE B"/>
    <property type="match status" value="1"/>
</dbReference>
<dbReference type="Gene3D" id="1.10.8.350">
    <property type="entry name" value="Bacterial muramidase"/>
    <property type="match status" value="1"/>
</dbReference>
<evidence type="ECO:0000313" key="4">
    <source>
        <dbReference type="Proteomes" id="UP001501321"/>
    </source>
</evidence>
<dbReference type="RefSeq" id="WP_345013079.1">
    <property type="nucleotide sequence ID" value="NZ_BAABFC010000014.1"/>
</dbReference>
<keyword evidence="4" id="KW-1185">Reference proteome</keyword>
<dbReference type="SUPFAM" id="SSF53955">
    <property type="entry name" value="Lysozyme-like"/>
    <property type="match status" value="1"/>
</dbReference>
<name>A0ABP8QCS9_9GAMM</name>
<dbReference type="Gene3D" id="1.10.530.10">
    <property type="match status" value="1"/>
</dbReference>
<gene>
    <name evidence="3" type="primary">mltB_2</name>
    <name evidence="3" type="ORF">GCM10023095_22340</name>
</gene>
<comment type="caution">
    <text evidence="3">The sequence shown here is derived from an EMBL/GenBank/DDBJ whole genome shotgun (WGS) entry which is preliminary data.</text>
</comment>
<dbReference type="Proteomes" id="UP001501321">
    <property type="component" value="Unassembled WGS sequence"/>
</dbReference>
<feature type="chain" id="PRO_5045831492" evidence="1">
    <location>
        <begin position="23"/>
        <end position="327"/>
    </location>
</feature>
<proteinExistence type="predicted"/>
<feature type="signal peptide" evidence="1">
    <location>
        <begin position="1"/>
        <end position="22"/>
    </location>
</feature>
<evidence type="ECO:0000313" key="3">
    <source>
        <dbReference type="EMBL" id="GAA4500480.1"/>
    </source>
</evidence>
<dbReference type="NCBIfam" id="TIGR02282">
    <property type="entry name" value="MltB"/>
    <property type="match status" value="1"/>
</dbReference>
<dbReference type="InterPro" id="IPR043426">
    <property type="entry name" value="MltB-like"/>
</dbReference>
<feature type="domain" description="Transglycosylase SLT" evidence="2">
    <location>
        <begin position="32"/>
        <end position="318"/>
    </location>
</feature>
<dbReference type="CDD" id="cd13399">
    <property type="entry name" value="Slt35-like"/>
    <property type="match status" value="1"/>
</dbReference>
<organism evidence="3 4">
    <name type="scientific">Pseudaeromonas paramecii</name>
    <dbReference type="NCBI Taxonomy" id="2138166"/>
    <lineage>
        <taxon>Bacteria</taxon>
        <taxon>Pseudomonadati</taxon>
        <taxon>Pseudomonadota</taxon>
        <taxon>Gammaproteobacteria</taxon>
        <taxon>Aeromonadales</taxon>
        <taxon>Aeromonadaceae</taxon>
        <taxon>Pseudaeromonas</taxon>
    </lineage>
</organism>
<protein>
    <submittedName>
        <fullName evidence="3">Lytic murein transglycosylase B</fullName>
    </submittedName>
</protein>
<evidence type="ECO:0000256" key="1">
    <source>
        <dbReference type="SAM" id="SignalP"/>
    </source>
</evidence>
<dbReference type="PANTHER" id="PTHR30163:SF9">
    <property type="entry name" value="MEMBRANE-BOUND LYTIC MUREIN TRANSGLYCOSYLASE B"/>
    <property type="match status" value="1"/>
</dbReference>
<dbReference type="InterPro" id="IPR031304">
    <property type="entry name" value="SLT_2"/>
</dbReference>
<dbReference type="InterPro" id="IPR011757">
    <property type="entry name" value="Lytic_transglycosylase_MltB"/>
</dbReference>